<name>A0ABU1N0P6_9CAUL</name>
<evidence type="ECO:0008006" key="7">
    <source>
        <dbReference type="Google" id="ProtNLM"/>
    </source>
</evidence>
<keyword evidence="6" id="KW-1185">Reference proteome</keyword>
<proteinExistence type="predicted"/>
<keyword evidence="1" id="KW-0732">Signal</keyword>
<feature type="signal peptide" evidence="1">
    <location>
        <begin position="1"/>
        <end position="29"/>
    </location>
</feature>
<dbReference type="Pfam" id="PF21345">
    <property type="entry name" value="PcRGLX_2nd"/>
    <property type="match status" value="1"/>
</dbReference>
<evidence type="ECO:0000259" key="3">
    <source>
        <dbReference type="Pfam" id="PF21345"/>
    </source>
</evidence>
<dbReference type="PROSITE" id="PS51318">
    <property type="entry name" value="TAT"/>
    <property type="match status" value="1"/>
</dbReference>
<feature type="domain" description="PcRGLX/YetA-like C-terminal alpha/alpha toroid" evidence="4">
    <location>
        <begin position="492"/>
        <end position="898"/>
    </location>
</feature>
<gene>
    <name evidence="5" type="ORF">J2800_002764</name>
</gene>
<feature type="domain" description="PcRGLX/YetA-like N-terminal RIFT barrel" evidence="2">
    <location>
        <begin position="43"/>
        <end position="112"/>
    </location>
</feature>
<dbReference type="RefSeq" id="WP_310032324.1">
    <property type="nucleotide sequence ID" value="NZ_JAVDRL010000007.1"/>
</dbReference>
<evidence type="ECO:0000259" key="4">
    <source>
        <dbReference type="Pfam" id="PF21346"/>
    </source>
</evidence>
<dbReference type="InterPro" id="IPR048330">
    <property type="entry name" value="PcRGLX/YetA_2nd"/>
</dbReference>
<organism evidence="5 6">
    <name type="scientific">Caulobacter rhizosphaerae</name>
    <dbReference type="NCBI Taxonomy" id="2010972"/>
    <lineage>
        <taxon>Bacteria</taxon>
        <taxon>Pseudomonadati</taxon>
        <taxon>Pseudomonadota</taxon>
        <taxon>Alphaproteobacteria</taxon>
        <taxon>Caulobacterales</taxon>
        <taxon>Caulobacteraceae</taxon>
        <taxon>Caulobacter</taxon>
    </lineage>
</organism>
<dbReference type="PANTHER" id="PTHR40081">
    <property type="entry name" value="CONCANAVALIN A-LIKE LECTIN/GLUCANASE"/>
    <property type="match status" value="1"/>
</dbReference>
<dbReference type="EMBL" id="JAVDRL010000007">
    <property type="protein sequence ID" value="MDR6532011.1"/>
    <property type="molecule type" value="Genomic_DNA"/>
</dbReference>
<dbReference type="InterPro" id="IPR045793">
    <property type="entry name" value="PcRGLX/YetA-like"/>
</dbReference>
<dbReference type="Proteomes" id="UP001262754">
    <property type="component" value="Unassembled WGS sequence"/>
</dbReference>
<comment type="caution">
    <text evidence="5">The sequence shown here is derived from an EMBL/GenBank/DDBJ whole genome shotgun (WGS) entry which is preliminary data.</text>
</comment>
<reference evidence="5 6" key="1">
    <citation type="submission" date="2023-07" db="EMBL/GenBank/DDBJ databases">
        <title>Sorghum-associated microbial communities from plants grown in Nebraska, USA.</title>
        <authorList>
            <person name="Schachtman D."/>
        </authorList>
    </citation>
    <scope>NUCLEOTIDE SEQUENCE [LARGE SCALE GENOMIC DNA]</scope>
    <source>
        <strain evidence="5 6">DS2154</strain>
    </source>
</reference>
<sequence length="903" mass="98415">MTTPTRRDLMMQVALAGSTALLAGGPALARDGKAAPRKPLPPTQAMWIDGAPPPLNAGQTWGVPWPQGAYPRKQAFRARAADGAAVALQTWPLAYWPDGSLKWTAHAVGAGALGAGLTIEPGKADAGAPGVRVTESPAAVEVSTGPATWRFPRDGSALIASATRGGREVLRNVRLVLQTQDAPEIDTAPVGRKTFESVVDKVAVEQNGPVRAVIRLEGRHKGGDRAWAPFIVRFYAYAGADSLRMMHTFIFDGDAAKDFVCGLGVTADVPMADELYDRHVRFTGQDSGLWAEAVKPLTGLRRDPGAAFRDAQIAGRKVPPADQMAAPVRAGLHLIPAWGDFLLSQPTADGFTIRKRTAPGHAWIHSDGGGRASGVAYVGGASGGAAIGLGNFWRAPPTALEIQGAAGEVARLTAWLWSPDAPVMDTRFYHDGLGMETHAQETEGLNITYEDYEKDWGTPTGIARTTELRLWALDTTPARDAFPAMAQLNDKPPRLMATPERIHAANVLGAWSLPDRSTPQKARIEDRQDQLLNFYLGQIAQRRWYGFWDYGDVMHSYDVDRHVWRYDIGGFAWDNSELSTDLWLWLSYLRGGRADVFRMAEAMTRHTGEVDVYHVGPYRGLGTRHGVQHWGDSSKQPRVSNAIYRRIYYYLTADERVGDLMRDLVDGDEALTRVNIGRKLEDGAWPKGEIRASFGTDWSSLCGAWFTEWERTGDPRWRDRIVAGMNSIAALQKQWFAGSATYDVKTGVFSGAGDKMAVGHLNAAFGAPEIHVEMLALIREPAYDKAWLDYCRWYNAPRAEQIAQFGRPLGANGLRQGHSRLTAYAAWRLGDKALGERAWTEFFGRGVVEDLNLSTATKHFAGSDVLSPIDEAAGVTTNGTAQWGLAAIMNLALVPEALPTSGG</sequence>
<dbReference type="Pfam" id="PF21346">
    <property type="entry name" value="PcRGLX_3rd"/>
    <property type="match status" value="1"/>
</dbReference>
<evidence type="ECO:0000259" key="2">
    <source>
        <dbReference type="Pfam" id="PF19501"/>
    </source>
</evidence>
<accession>A0ABU1N0P6</accession>
<evidence type="ECO:0000256" key="1">
    <source>
        <dbReference type="SAM" id="SignalP"/>
    </source>
</evidence>
<dbReference type="InterPro" id="IPR006311">
    <property type="entry name" value="TAT_signal"/>
</dbReference>
<protein>
    <recommendedName>
        <fullName evidence="7">Tat pathway signal sequence domain protein</fullName>
    </recommendedName>
</protein>
<evidence type="ECO:0000313" key="5">
    <source>
        <dbReference type="EMBL" id="MDR6532011.1"/>
    </source>
</evidence>
<dbReference type="InterPro" id="IPR048331">
    <property type="entry name" value="PcRGLX/YetA_3rd"/>
</dbReference>
<dbReference type="Pfam" id="PF19501">
    <property type="entry name" value="PcRGLX_1st"/>
    <property type="match status" value="1"/>
</dbReference>
<feature type="domain" description="PcRGLX/YetA-like central beta-sandwich" evidence="3">
    <location>
        <begin position="131"/>
        <end position="487"/>
    </location>
</feature>
<evidence type="ECO:0000313" key="6">
    <source>
        <dbReference type="Proteomes" id="UP001262754"/>
    </source>
</evidence>
<dbReference type="PANTHER" id="PTHR40081:SF1">
    <property type="entry name" value="TAT PATHWAY SIGNAL SEQUENCE DOMAIN PROTEIN"/>
    <property type="match status" value="1"/>
</dbReference>
<dbReference type="InterPro" id="IPR048329">
    <property type="entry name" value="PcRGLX_1st"/>
</dbReference>
<feature type="chain" id="PRO_5047454345" description="Tat pathway signal sequence domain protein" evidence="1">
    <location>
        <begin position="30"/>
        <end position="903"/>
    </location>
</feature>